<evidence type="ECO:0000256" key="4">
    <source>
        <dbReference type="ARBA" id="ARBA00022801"/>
    </source>
</evidence>
<keyword evidence="2" id="KW-0645">Protease</keyword>
<organism evidence="5 6">
    <name type="scientific">Mycobacterium ahvazicum</name>
    <dbReference type="NCBI Taxonomy" id="1964395"/>
    <lineage>
        <taxon>Bacteria</taxon>
        <taxon>Bacillati</taxon>
        <taxon>Actinomycetota</taxon>
        <taxon>Actinomycetes</taxon>
        <taxon>Mycobacteriales</taxon>
        <taxon>Mycobacteriaceae</taxon>
        <taxon>Mycobacterium</taxon>
        <taxon>Mycobacterium simiae complex</taxon>
    </lineage>
</organism>
<dbReference type="EMBL" id="FXEG02000003">
    <property type="protein sequence ID" value="SOX54394.1"/>
    <property type="molecule type" value="Genomic_DNA"/>
</dbReference>
<dbReference type="PANTHER" id="PTHR30302">
    <property type="entry name" value="HYDROGENASE 1 MATURATION PROTEASE"/>
    <property type="match status" value="1"/>
</dbReference>
<reference evidence="5" key="1">
    <citation type="submission" date="2018-01" db="EMBL/GenBank/DDBJ databases">
        <authorList>
            <consortium name="Urmite Genomes"/>
        </authorList>
    </citation>
    <scope>NUCLEOTIDE SEQUENCE [LARGE SCALE GENOMIC DNA]</scope>
    <source>
        <strain evidence="5">AFP003</strain>
    </source>
</reference>
<dbReference type="CDD" id="cd00518">
    <property type="entry name" value="H2MP"/>
    <property type="match status" value="1"/>
</dbReference>
<evidence type="ECO:0000256" key="1">
    <source>
        <dbReference type="ARBA" id="ARBA00006814"/>
    </source>
</evidence>
<comment type="caution">
    <text evidence="5">The sequence shown here is derived from an EMBL/GenBank/DDBJ whole genome shotgun (WGS) entry which is preliminary data.</text>
</comment>
<dbReference type="InterPro" id="IPR023430">
    <property type="entry name" value="Pept_HybD-like_dom_sf"/>
</dbReference>
<dbReference type="Proteomes" id="UP000236318">
    <property type="component" value="Unassembled WGS sequence"/>
</dbReference>
<feature type="non-terminal residue" evidence="5">
    <location>
        <position position="1"/>
    </location>
</feature>
<dbReference type="GO" id="GO:0008047">
    <property type="term" value="F:enzyme activator activity"/>
    <property type="evidence" value="ECO:0007669"/>
    <property type="project" value="InterPro"/>
</dbReference>
<dbReference type="AlphaFoldDB" id="A0A2K4YC89"/>
<name>A0A2K4YC89_9MYCO</name>
<evidence type="ECO:0000256" key="3">
    <source>
        <dbReference type="ARBA" id="ARBA00022750"/>
    </source>
</evidence>
<dbReference type="PANTHER" id="PTHR30302:SF1">
    <property type="entry name" value="HYDROGENASE 2 MATURATION PROTEASE"/>
    <property type="match status" value="1"/>
</dbReference>
<comment type="similarity">
    <text evidence="1">Belongs to the peptidase A31 family.</text>
</comment>
<dbReference type="NCBIfam" id="TIGR00072">
    <property type="entry name" value="hydrog_prot"/>
    <property type="match status" value="1"/>
</dbReference>
<gene>
    <name evidence="5" type="ORF">MAAFP003_3070</name>
</gene>
<protein>
    <submittedName>
        <fullName evidence="5">Peptidase M52</fullName>
    </submittedName>
</protein>
<evidence type="ECO:0000313" key="5">
    <source>
        <dbReference type="EMBL" id="SOX54394.1"/>
    </source>
</evidence>
<keyword evidence="4" id="KW-0378">Hydrolase</keyword>
<evidence type="ECO:0000313" key="6">
    <source>
        <dbReference type="Proteomes" id="UP000236318"/>
    </source>
</evidence>
<dbReference type="Gene3D" id="3.40.50.1450">
    <property type="entry name" value="HybD-like"/>
    <property type="match status" value="1"/>
</dbReference>
<dbReference type="GO" id="GO:0004190">
    <property type="term" value="F:aspartic-type endopeptidase activity"/>
    <property type="evidence" value="ECO:0007669"/>
    <property type="project" value="UniProtKB-KW"/>
</dbReference>
<dbReference type="Pfam" id="PF01750">
    <property type="entry name" value="HycI"/>
    <property type="match status" value="1"/>
</dbReference>
<keyword evidence="3" id="KW-0064">Aspartyl protease</keyword>
<dbReference type="GO" id="GO:0016485">
    <property type="term" value="P:protein processing"/>
    <property type="evidence" value="ECO:0007669"/>
    <property type="project" value="TreeGrafter"/>
</dbReference>
<accession>A0A2K4YC89</accession>
<dbReference type="InterPro" id="IPR000671">
    <property type="entry name" value="Peptidase_A31"/>
</dbReference>
<proteinExistence type="inferred from homology"/>
<dbReference type="SUPFAM" id="SSF53163">
    <property type="entry name" value="HybD-like"/>
    <property type="match status" value="1"/>
</dbReference>
<sequence>VVVVGLGNILRKDDAVGIVAAVALKDLDLPGVCVVAGVAEPLSLLDAWSGARLAVVIDGTVSSPPTPGYIRRCSVGDVVDSCGALSSHTVDIGRTYALGKALGNRVPDELVVFTIDIAATDHGIGLTPQVARAIPDVIGMAVDEINRNWH</sequence>
<keyword evidence="6" id="KW-1185">Reference proteome</keyword>
<evidence type="ECO:0000256" key="2">
    <source>
        <dbReference type="ARBA" id="ARBA00022670"/>
    </source>
</evidence>